<dbReference type="WBParaSite" id="ACRNAN_scaffold6225.g26083.t1">
    <property type="protein sequence ID" value="ACRNAN_scaffold6225.g26083.t1"/>
    <property type="gene ID" value="ACRNAN_scaffold6225.g26083"/>
</dbReference>
<dbReference type="PANTHER" id="PTHR37969">
    <property type="entry name" value="PROTEIN CBG07421-RELATED"/>
    <property type="match status" value="1"/>
</dbReference>
<dbReference type="AlphaFoldDB" id="A0A914E7I0"/>
<evidence type="ECO:0000256" key="5">
    <source>
        <dbReference type="ARBA" id="ARBA00023157"/>
    </source>
</evidence>
<comment type="similarity">
    <text evidence="2">Belongs to the protease inhibitor I33 family.</text>
</comment>
<keyword evidence="7" id="KW-1185">Reference proteome</keyword>
<feature type="domain" description="Pepsin inhibitor-3-like repeated" evidence="6">
    <location>
        <begin position="5"/>
        <end position="57"/>
    </location>
</feature>
<proteinExistence type="inferred from homology"/>
<protein>
    <submittedName>
        <fullName evidence="8">Pepsin inhibitor-3-like repeated domain-containing protein</fullName>
    </submittedName>
</protein>
<evidence type="ECO:0000256" key="1">
    <source>
        <dbReference type="ARBA" id="ARBA00004613"/>
    </source>
</evidence>
<comment type="subcellular location">
    <subcellularLocation>
        <location evidence="1">Secreted</location>
    </subcellularLocation>
</comment>
<dbReference type="InterPro" id="IPR010480">
    <property type="entry name" value="Pepsin-I3"/>
</dbReference>
<evidence type="ECO:0000313" key="7">
    <source>
        <dbReference type="Proteomes" id="UP000887540"/>
    </source>
</evidence>
<organism evidence="7 8">
    <name type="scientific">Acrobeloides nanus</name>
    <dbReference type="NCBI Taxonomy" id="290746"/>
    <lineage>
        <taxon>Eukaryota</taxon>
        <taxon>Metazoa</taxon>
        <taxon>Ecdysozoa</taxon>
        <taxon>Nematoda</taxon>
        <taxon>Chromadorea</taxon>
        <taxon>Rhabditida</taxon>
        <taxon>Tylenchina</taxon>
        <taxon>Cephalobomorpha</taxon>
        <taxon>Cephaloboidea</taxon>
        <taxon>Cephalobidae</taxon>
        <taxon>Acrobeloides</taxon>
    </lineage>
</organism>
<evidence type="ECO:0000259" key="6">
    <source>
        <dbReference type="Pfam" id="PF06394"/>
    </source>
</evidence>
<dbReference type="Gene3D" id="3.30.1120.50">
    <property type="entry name" value="Pepsin inhibitor-3"/>
    <property type="match status" value="1"/>
</dbReference>
<evidence type="ECO:0000256" key="3">
    <source>
        <dbReference type="ARBA" id="ARBA00022525"/>
    </source>
</evidence>
<accession>A0A914E7I0</accession>
<evidence type="ECO:0000313" key="8">
    <source>
        <dbReference type="WBParaSite" id="ACRNAN_scaffold6225.g26083.t1"/>
    </source>
</evidence>
<evidence type="ECO:0000256" key="4">
    <source>
        <dbReference type="ARBA" id="ARBA00022729"/>
    </source>
</evidence>
<dbReference type="Pfam" id="PF06394">
    <property type="entry name" value="Pepsin-I3"/>
    <property type="match status" value="1"/>
</dbReference>
<reference evidence="8" key="1">
    <citation type="submission" date="2022-11" db="UniProtKB">
        <authorList>
            <consortium name="WormBaseParasite"/>
        </authorList>
    </citation>
    <scope>IDENTIFICATION</scope>
</reference>
<dbReference type="GO" id="GO:0005576">
    <property type="term" value="C:extracellular region"/>
    <property type="evidence" value="ECO:0007669"/>
    <property type="project" value="UniProtKB-SubCell"/>
</dbReference>
<dbReference type="PANTHER" id="PTHR37969:SF4">
    <property type="entry name" value="PEPSIN INHIBITOR-3-LIKE REPEATED DOMAIN-CONTAINING PROTEIN"/>
    <property type="match status" value="1"/>
</dbReference>
<dbReference type="SUPFAM" id="SSF55149">
    <property type="entry name" value="Pepsin inhibitor-3"/>
    <property type="match status" value="1"/>
</dbReference>
<keyword evidence="4" id="KW-0732">Signal</keyword>
<dbReference type="InterPro" id="IPR038412">
    <property type="entry name" value="Pepsin-I3_sf"/>
</dbReference>
<keyword evidence="5" id="KW-1015">Disulfide bond</keyword>
<name>A0A914E7I0_9BILA</name>
<dbReference type="Proteomes" id="UP000887540">
    <property type="component" value="Unplaced"/>
</dbReference>
<evidence type="ECO:0000256" key="2">
    <source>
        <dbReference type="ARBA" id="ARBA00008019"/>
    </source>
</evidence>
<sequence length="104" mass="11441">MPIRPTMPGFCSKGDTTLYIFAGCIVQNYKVYVGGKHARDLNQKEKRQLDIFIKQMNGSGDTTTQAPKTTVKIEATSPSSTTTLTPAMDDGKAKQITLDFCTEF</sequence>
<dbReference type="InterPro" id="IPR051901">
    <property type="entry name" value="Protease_Inhibitor_I33"/>
</dbReference>
<keyword evidence="3" id="KW-0964">Secreted</keyword>